<dbReference type="AlphaFoldDB" id="A0A1G9WBM4"/>
<dbReference type="GO" id="GO:0016787">
    <property type="term" value="F:hydrolase activity"/>
    <property type="evidence" value="ECO:0007669"/>
    <property type="project" value="UniProtKB-KW"/>
</dbReference>
<keyword evidence="4" id="KW-0378">Hydrolase</keyword>
<dbReference type="Pfam" id="PF01757">
    <property type="entry name" value="Acyl_transf_3"/>
    <property type="match status" value="1"/>
</dbReference>
<feature type="transmembrane region" description="Helical" evidence="1">
    <location>
        <begin position="185"/>
        <end position="205"/>
    </location>
</feature>
<keyword evidence="5" id="KW-1185">Reference proteome</keyword>
<dbReference type="InterPro" id="IPR002656">
    <property type="entry name" value="Acyl_transf_3_dom"/>
</dbReference>
<feature type="transmembrane region" description="Helical" evidence="1">
    <location>
        <begin position="345"/>
        <end position="362"/>
    </location>
</feature>
<dbReference type="GO" id="GO:0009103">
    <property type="term" value="P:lipopolysaccharide biosynthetic process"/>
    <property type="evidence" value="ECO:0007669"/>
    <property type="project" value="TreeGrafter"/>
</dbReference>
<feature type="transmembrane region" description="Helical" evidence="1">
    <location>
        <begin position="382"/>
        <end position="404"/>
    </location>
</feature>
<dbReference type="Pfam" id="PF19040">
    <property type="entry name" value="SGNH"/>
    <property type="match status" value="1"/>
</dbReference>
<feature type="domain" description="Acyltransferase 3" evidence="2">
    <location>
        <begin position="16"/>
        <end position="360"/>
    </location>
</feature>
<accession>A0A1G9WBM4</accession>
<feature type="transmembrane region" description="Helical" evidence="1">
    <location>
        <begin position="42"/>
        <end position="62"/>
    </location>
</feature>
<proteinExistence type="predicted"/>
<feature type="transmembrane region" description="Helical" evidence="1">
    <location>
        <begin position="83"/>
        <end position="103"/>
    </location>
</feature>
<keyword evidence="4" id="KW-0808">Transferase</keyword>
<keyword evidence="4" id="KW-0012">Acyltransferase</keyword>
<evidence type="ECO:0000259" key="3">
    <source>
        <dbReference type="Pfam" id="PF19040"/>
    </source>
</evidence>
<organism evidence="4 5">
    <name type="scientific">Nocardioides szechwanensis</name>
    <dbReference type="NCBI Taxonomy" id="1005944"/>
    <lineage>
        <taxon>Bacteria</taxon>
        <taxon>Bacillati</taxon>
        <taxon>Actinomycetota</taxon>
        <taxon>Actinomycetes</taxon>
        <taxon>Propionibacteriales</taxon>
        <taxon>Nocardioidaceae</taxon>
        <taxon>Nocardioides</taxon>
    </lineage>
</organism>
<name>A0A1G9WBM4_9ACTN</name>
<evidence type="ECO:0000313" key="4">
    <source>
        <dbReference type="EMBL" id="SDM81948.1"/>
    </source>
</evidence>
<feature type="transmembrane region" description="Helical" evidence="1">
    <location>
        <begin position="20"/>
        <end position="36"/>
    </location>
</feature>
<dbReference type="InterPro" id="IPR050879">
    <property type="entry name" value="Acyltransferase_3"/>
</dbReference>
<evidence type="ECO:0000256" key="1">
    <source>
        <dbReference type="SAM" id="Phobius"/>
    </source>
</evidence>
<reference evidence="4 5" key="1">
    <citation type="submission" date="2016-10" db="EMBL/GenBank/DDBJ databases">
        <authorList>
            <person name="de Groot N.N."/>
        </authorList>
    </citation>
    <scope>NUCLEOTIDE SEQUENCE [LARGE SCALE GENOMIC DNA]</scope>
    <source>
        <strain evidence="4 5">CGMCC 1.11147</strain>
    </source>
</reference>
<dbReference type="EMBL" id="FNIC01000001">
    <property type="protein sequence ID" value="SDM81948.1"/>
    <property type="molecule type" value="Genomic_DNA"/>
</dbReference>
<evidence type="ECO:0000259" key="2">
    <source>
        <dbReference type="Pfam" id="PF01757"/>
    </source>
</evidence>
<dbReference type="STRING" id="1005944.SAMN05192576_1008"/>
<dbReference type="PANTHER" id="PTHR23028">
    <property type="entry name" value="ACETYLTRANSFERASE"/>
    <property type="match status" value="1"/>
</dbReference>
<feature type="transmembrane region" description="Helical" evidence="1">
    <location>
        <begin position="253"/>
        <end position="272"/>
    </location>
</feature>
<protein>
    <submittedName>
        <fullName evidence="4">Peptidoglycan/LPS O-acetylase OafA/YrhL, contains acyltransferase and SGNH-hydrolase domains</fullName>
    </submittedName>
</protein>
<feature type="domain" description="SGNH" evidence="3">
    <location>
        <begin position="473"/>
        <end position="709"/>
    </location>
</feature>
<evidence type="ECO:0000313" key="5">
    <source>
        <dbReference type="Proteomes" id="UP000199004"/>
    </source>
</evidence>
<dbReference type="GO" id="GO:0016020">
    <property type="term" value="C:membrane"/>
    <property type="evidence" value="ECO:0007669"/>
    <property type="project" value="TreeGrafter"/>
</dbReference>
<feature type="transmembrane region" description="Helical" evidence="1">
    <location>
        <begin position="156"/>
        <end position="173"/>
    </location>
</feature>
<keyword evidence="1" id="KW-1133">Transmembrane helix</keyword>
<keyword evidence="1" id="KW-0472">Membrane</keyword>
<sequence length="722" mass="77680">MQALTPTASEPHRQRADIQGLRAIAVLVVIASHYGLPGLGGGYVGVDVFFVISGFLITQLLLREADRSGTLSLPRFYARRARRILPAATLVLVATVAVSLVLLPANELLDVSGDAVWATFFAANIHFAAVGTDYFDQDRVLSPLQHFWSLSVEEQFYLAWPLILLGCVLLTRWRRPDRTDQGPRGLSRAVAVPILLAVVAASFGYGAVAAGTDATNAYFSTFARAWELGVGAAVALVLPVVRTRLRPAARTALAVAGLAAIAFACVSFGGHVQVSPSAMALPVLGAGALLLAGAEVVGREPVSSRLLGVPPMRVVGDWSYSLYLWHWPLLVLAERDGEVSAPVRLGLVGATFLLSYLTYRFVETPFRNPRNPRNRSVRRGLLLYPATAVGVVLVWGTASVYAHYLVGGFGDDPAITVGNSGIRQDTSVDLSKDRAVALVQASLYAADQGAAIPSSLRPSPLELDEAVAGVGDCDYSPPDARQVCPRGDPTGERTLVLWGDSHAQMWISAFDELAREHGYRAYYFVKPLCGPADLSIGHENAPDAGPWDGCPDFREWVVDRVAELSPDLTVLAGAGPNVPIYGPDGQVTASQDRGDLLQAGWERSFDAVAPYSDSVALLRDVPWANRNAAGCLTRRGADLSDCTFTPDRGHERDAYASLRAAESRDVRVVRPEPWLCWRDRCTFVVGDMVTYTDNNHVTAVYAESLAEELGRALGVPLDLGRS</sequence>
<dbReference type="GO" id="GO:0016747">
    <property type="term" value="F:acyltransferase activity, transferring groups other than amino-acyl groups"/>
    <property type="evidence" value="ECO:0007669"/>
    <property type="project" value="InterPro"/>
</dbReference>
<dbReference type="InterPro" id="IPR043968">
    <property type="entry name" value="SGNH"/>
</dbReference>
<keyword evidence="1" id="KW-0812">Transmembrane</keyword>
<dbReference type="PANTHER" id="PTHR23028:SF53">
    <property type="entry name" value="ACYL_TRANSF_3 DOMAIN-CONTAINING PROTEIN"/>
    <property type="match status" value="1"/>
</dbReference>
<gene>
    <name evidence="4" type="ORF">SAMN05192576_1008</name>
</gene>
<dbReference type="Proteomes" id="UP000199004">
    <property type="component" value="Unassembled WGS sequence"/>
</dbReference>
<feature type="transmembrane region" description="Helical" evidence="1">
    <location>
        <begin position="217"/>
        <end position="241"/>
    </location>
</feature>